<dbReference type="Pfam" id="PF13499">
    <property type="entry name" value="EF-hand_7"/>
    <property type="match status" value="2"/>
</dbReference>
<evidence type="ECO:0000256" key="2">
    <source>
        <dbReference type="ARBA" id="ARBA00022837"/>
    </source>
</evidence>
<dbReference type="InterPro" id="IPR011992">
    <property type="entry name" value="EF-hand-dom_pair"/>
</dbReference>
<dbReference type="GO" id="GO:0016460">
    <property type="term" value="C:myosin II complex"/>
    <property type="evidence" value="ECO:0007669"/>
    <property type="project" value="TreeGrafter"/>
</dbReference>
<dbReference type="SMART" id="SM00054">
    <property type="entry name" value="EFh"/>
    <property type="match status" value="4"/>
</dbReference>
<organism evidence="4 5">
    <name type="scientific">Mortierella alpina</name>
    <name type="common">Oleaginous fungus</name>
    <name type="synonym">Mortierella renispora</name>
    <dbReference type="NCBI Taxonomy" id="64518"/>
    <lineage>
        <taxon>Eukaryota</taxon>
        <taxon>Fungi</taxon>
        <taxon>Fungi incertae sedis</taxon>
        <taxon>Mucoromycota</taxon>
        <taxon>Mortierellomycotina</taxon>
        <taxon>Mortierellomycetes</taxon>
        <taxon>Mortierellales</taxon>
        <taxon>Mortierellaceae</taxon>
        <taxon>Mortierella</taxon>
    </lineage>
</organism>
<accession>A0A9P6M2B3</accession>
<feature type="domain" description="EF-hand" evidence="3">
    <location>
        <begin position="44"/>
        <end position="79"/>
    </location>
</feature>
<dbReference type="FunFam" id="1.10.238.10:FF:000527">
    <property type="entry name" value="Calmodulin-3"/>
    <property type="match status" value="1"/>
</dbReference>
<dbReference type="Proteomes" id="UP000738359">
    <property type="component" value="Unassembled WGS sequence"/>
</dbReference>
<comment type="caution">
    <text evidence="4">The sequence shown here is derived from an EMBL/GenBank/DDBJ whole genome shotgun (WGS) entry which is preliminary data.</text>
</comment>
<evidence type="ECO:0000313" key="4">
    <source>
        <dbReference type="EMBL" id="KAF9962718.1"/>
    </source>
</evidence>
<evidence type="ECO:0000313" key="5">
    <source>
        <dbReference type="Proteomes" id="UP000738359"/>
    </source>
</evidence>
<dbReference type="GO" id="GO:0005509">
    <property type="term" value="F:calcium ion binding"/>
    <property type="evidence" value="ECO:0007669"/>
    <property type="project" value="InterPro"/>
</dbReference>
<dbReference type="SUPFAM" id="SSF47473">
    <property type="entry name" value="EF-hand"/>
    <property type="match status" value="1"/>
</dbReference>
<keyword evidence="2" id="KW-0106">Calcium</keyword>
<feature type="domain" description="EF-hand" evidence="3">
    <location>
        <begin position="8"/>
        <end position="43"/>
    </location>
</feature>
<reference evidence="4" key="1">
    <citation type="journal article" date="2020" name="Fungal Divers.">
        <title>Resolving the Mortierellaceae phylogeny through synthesis of multi-gene phylogenetics and phylogenomics.</title>
        <authorList>
            <person name="Vandepol N."/>
            <person name="Liber J."/>
            <person name="Desiro A."/>
            <person name="Na H."/>
            <person name="Kennedy M."/>
            <person name="Barry K."/>
            <person name="Grigoriev I.V."/>
            <person name="Miller A.N."/>
            <person name="O'Donnell K."/>
            <person name="Stajich J.E."/>
            <person name="Bonito G."/>
        </authorList>
    </citation>
    <scope>NUCLEOTIDE SEQUENCE</scope>
    <source>
        <strain evidence="4">CK1249</strain>
    </source>
</reference>
<dbReference type="InterPro" id="IPR002048">
    <property type="entry name" value="EF_hand_dom"/>
</dbReference>
<feature type="domain" description="EF-hand" evidence="3">
    <location>
        <begin position="117"/>
        <end position="149"/>
    </location>
</feature>
<dbReference type="PROSITE" id="PS00018">
    <property type="entry name" value="EF_HAND_1"/>
    <property type="match status" value="3"/>
</dbReference>
<protein>
    <recommendedName>
        <fullName evidence="3">EF-hand domain-containing protein</fullName>
    </recommendedName>
</protein>
<keyword evidence="1" id="KW-0677">Repeat</keyword>
<dbReference type="CDD" id="cd00051">
    <property type="entry name" value="EFh"/>
    <property type="match status" value="2"/>
</dbReference>
<proteinExistence type="predicted"/>
<evidence type="ECO:0000256" key="1">
    <source>
        <dbReference type="ARBA" id="ARBA00022737"/>
    </source>
</evidence>
<dbReference type="Gene3D" id="1.10.238.10">
    <property type="entry name" value="EF-hand"/>
    <property type="match status" value="3"/>
</dbReference>
<feature type="domain" description="EF-hand" evidence="3">
    <location>
        <begin position="81"/>
        <end position="116"/>
    </location>
</feature>
<gene>
    <name evidence="4" type="ORF">BGZ70_007953</name>
</gene>
<sequence>MTDQVTETQLAELREAFSLFDKDGDGVISTAELGTVMHSLGQKPTEVDLQDMVNEVDADGSGTIDVPEFMTMMARKMVDTDPEEEIREAFKVFDKDGNGLISSAALRHVIANLDKQLTDQEVNEIIQGADVNGDGQISYKEFVRMMLDK</sequence>
<keyword evidence="5" id="KW-1185">Reference proteome</keyword>
<dbReference type="OrthoDB" id="26525at2759"/>
<dbReference type="EMBL" id="JAAAHY010000535">
    <property type="protein sequence ID" value="KAF9962718.1"/>
    <property type="molecule type" value="Genomic_DNA"/>
</dbReference>
<dbReference type="PROSITE" id="PS50222">
    <property type="entry name" value="EF_HAND_2"/>
    <property type="match status" value="4"/>
</dbReference>
<evidence type="ECO:0000259" key="3">
    <source>
        <dbReference type="PROSITE" id="PS50222"/>
    </source>
</evidence>
<dbReference type="AlphaFoldDB" id="A0A9P6M2B3"/>
<dbReference type="InterPro" id="IPR018247">
    <property type="entry name" value="EF_Hand_1_Ca_BS"/>
</dbReference>
<name>A0A9P6M2B3_MORAP</name>
<dbReference type="PANTHER" id="PTHR23048:SF0">
    <property type="entry name" value="CALMODULIN LIKE 3"/>
    <property type="match status" value="1"/>
</dbReference>
<dbReference type="PANTHER" id="PTHR23048">
    <property type="entry name" value="MYOSIN LIGHT CHAIN 1, 3"/>
    <property type="match status" value="1"/>
</dbReference>
<dbReference type="InterPro" id="IPR050230">
    <property type="entry name" value="CALM/Myosin/TropC-like"/>
</dbReference>